<evidence type="ECO:0000256" key="1">
    <source>
        <dbReference type="ARBA" id="ARBA00006644"/>
    </source>
</evidence>
<dbReference type="PANTHER" id="PTHR12718">
    <property type="entry name" value="CELL CYCLE CONTROL PROTEIN CWF15"/>
    <property type="match status" value="1"/>
</dbReference>
<feature type="region of interest" description="Disordered" evidence="4">
    <location>
        <begin position="1"/>
        <end position="182"/>
    </location>
</feature>
<gene>
    <name evidence="6" type="primary">LOC117148230</name>
</gene>
<dbReference type="CTD" id="53435"/>
<feature type="compositionally biased region" description="Basic and acidic residues" evidence="4">
    <location>
        <begin position="52"/>
        <end position="71"/>
    </location>
</feature>
<comment type="similarity">
    <text evidence="1">Belongs to the CWC15 family.</text>
</comment>
<protein>
    <submittedName>
        <fullName evidence="6">Protein CWC15 homolog</fullName>
    </submittedName>
</protein>
<dbReference type="Proteomes" id="UP000515162">
    <property type="component" value="Chromosome X"/>
</dbReference>
<feature type="compositionally biased region" description="Low complexity" evidence="4">
    <location>
        <begin position="72"/>
        <end position="82"/>
    </location>
</feature>
<evidence type="ECO:0000256" key="2">
    <source>
        <dbReference type="ARBA" id="ARBA00022664"/>
    </source>
</evidence>
<feature type="compositionally biased region" description="Basic and acidic residues" evidence="4">
    <location>
        <begin position="157"/>
        <end position="182"/>
    </location>
</feature>
<feature type="compositionally biased region" description="Acidic residues" evidence="4">
    <location>
        <begin position="129"/>
        <end position="150"/>
    </location>
</feature>
<dbReference type="GO" id="GO:0003723">
    <property type="term" value="F:RNA binding"/>
    <property type="evidence" value="ECO:0007669"/>
    <property type="project" value="TreeGrafter"/>
</dbReference>
<feature type="compositionally biased region" description="Low complexity" evidence="4">
    <location>
        <begin position="112"/>
        <end position="126"/>
    </location>
</feature>
<evidence type="ECO:0000256" key="3">
    <source>
        <dbReference type="ARBA" id="ARBA00023187"/>
    </source>
</evidence>
<proteinExistence type="inferred from homology"/>
<dbReference type="AlphaFoldDB" id="A0A6P8L6M0"/>
<dbReference type="RefSeq" id="XP_033171414.1">
    <property type="nucleotide sequence ID" value="XM_033315523.1"/>
</dbReference>
<accession>A0A6P8L6M0</accession>
<evidence type="ECO:0000313" key="5">
    <source>
        <dbReference type="Proteomes" id="UP000515162"/>
    </source>
</evidence>
<evidence type="ECO:0000256" key="4">
    <source>
        <dbReference type="SAM" id="MobiDB-lite"/>
    </source>
</evidence>
<evidence type="ECO:0000313" key="6">
    <source>
        <dbReference type="RefSeq" id="XP_033171414.1"/>
    </source>
</evidence>
<dbReference type="GeneID" id="117148230"/>
<keyword evidence="5" id="KW-1185">Reference proteome</keyword>
<keyword evidence="2" id="KW-0507">mRNA processing</keyword>
<name>A0A6P8L6M0_DROMA</name>
<organism evidence="5 6">
    <name type="scientific">Drosophila mauritiana</name>
    <name type="common">Fruit fly</name>
    <dbReference type="NCBI Taxonomy" id="7226"/>
    <lineage>
        <taxon>Eukaryota</taxon>
        <taxon>Metazoa</taxon>
        <taxon>Ecdysozoa</taxon>
        <taxon>Arthropoda</taxon>
        <taxon>Hexapoda</taxon>
        <taxon>Insecta</taxon>
        <taxon>Pterygota</taxon>
        <taxon>Neoptera</taxon>
        <taxon>Endopterygota</taxon>
        <taxon>Diptera</taxon>
        <taxon>Brachycera</taxon>
        <taxon>Muscomorpha</taxon>
        <taxon>Ephydroidea</taxon>
        <taxon>Drosophilidae</taxon>
        <taxon>Drosophila</taxon>
        <taxon>Sophophora</taxon>
    </lineage>
</organism>
<keyword evidence="3" id="KW-0508">mRNA splicing</keyword>
<dbReference type="InterPro" id="IPR006973">
    <property type="entry name" value="Cwf_Cwc_15"/>
</dbReference>
<sequence length="259" mass="28425">MTTAARPTFDPARGGSGRGEKDLSALSKQYSSRDLPGHTKLKYRETGQGTSEENRNRDFRKELEERERDARSGTGATSSSSGKALPSIVRKAIEANNAGGGSSAAKRAKPDAGQQQTQQAAQQQAANMDADEPLDNDSSDSDSDSDDDDAALLAELQKIKQERLQETARRESEKKQEDERIRMENILSGNPLMNYEPGTAASAAGRASGLGGDLKIKRRWDDDVVFKNCARSAPDKKTHFVNDALRSDFHKKFMDKYIK</sequence>
<dbReference type="Pfam" id="PF04889">
    <property type="entry name" value="Cwf_Cwc_15"/>
    <property type="match status" value="1"/>
</dbReference>
<dbReference type="GO" id="GO:0071013">
    <property type="term" value="C:catalytic step 2 spliceosome"/>
    <property type="evidence" value="ECO:0007669"/>
    <property type="project" value="TreeGrafter"/>
</dbReference>
<dbReference type="PANTHER" id="PTHR12718:SF2">
    <property type="entry name" value="SPLICEOSOME-ASSOCIATED PROTEIN CWC15 HOMOLOG"/>
    <property type="match status" value="1"/>
</dbReference>
<reference evidence="6" key="1">
    <citation type="submission" date="2025-08" db="UniProtKB">
        <authorList>
            <consortium name="RefSeq"/>
        </authorList>
    </citation>
    <scope>IDENTIFICATION</scope>
    <source>
        <strain evidence="6">Mau12</strain>
        <tissue evidence="6">Whole Body</tissue>
    </source>
</reference>
<dbReference type="GO" id="GO:0045292">
    <property type="term" value="P:mRNA cis splicing, via spliceosome"/>
    <property type="evidence" value="ECO:0007669"/>
    <property type="project" value="TreeGrafter"/>
</dbReference>